<dbReference type="GeneID" id="81209445"/>
<comment type="caution">
    <text evidence="3">The sequence shown here is derived from an EMBL/GenBank/DDBJ whole genome shotgun (WGS) entry which is preliminary data.</text>
</comment>
<accession>A0ABD5TAT3</accession>
<feature type="coiled-coil region" evidence="1">
    <location>
        <begin position="115"/>
        <end position="174"/>
    </location>
</feature>
<feature type="compositionally biased region" description="Acidic residues" evidence="2">
    <location>
        <begin position="269"/>
        <end position="283"/>
    </location>
</feature>
<dbReference type="AlphaFoldDB" id="A0ABD5TAT3"/>
<organism evidence="3 4">
    <name type="scientific">Halobaculum halobium</name>
    <dbReference type="NCBI Taxonomy" id="3032281"/>
    <lineage>
        <taxon>Archaea</taxon>
        <taxon>Methanobacteriati</taxon>
        <taxon>Methanobacteriota</taxon>
        <taxon>Stenosarchaea group</taxon>
        <taxon>Halobacteria</taxon>
        <taxon>Halobacteriales</taxon>
        <taxon>Haloferacaceae</taxon>
        <taxon>Halobaculum</taxon>
    </lineage>
</organism>
<reference evidence="3 4" key="1">
    <citation type="journal article" date="2019" name="Int. J. Syst. Evol. Microbiol.">
        <title>The Global Catalogue of Microorganisms (GCM) 10K type strain sequencing project: providing services to taxonomists for standard genome sequencing and annotation.</title>
        <authorList>
            <consortium name="The Broad Institute Genomics Platform"/>
            <consortium name="The Broad Institute Genome Sequencing Center for Infectious Disease"/>
            <person name="Wu L."/>
            <person name="Ma J."/>
        </authorList>
    </citation>
    <scope>NUCLEOTIDE SEQUENCE [LARGE SCALE GENOMIC DNA]</scope>
    <source>
        <strain evidence="3 4">SYNS20</strain>
    </source>
</reference>
<dbReference type="Proteomes" id="UP001596443">
    <property type="component" value="Unassembled WGS sequence"/>
</dbReference>
<dbReference type="Gene3D" id="1.10.287.1490">
    <property type="match status" value="1"/>
</dbReference>
<keyword evidence="4" id="KW-1185">Reference proteome</keyword>
<evidence type="ECO:0000256" key="1">
    <source>
        <dbReference type="SAM" id="Coils"/>
    </source>
</evidence>
<keyword evidence="1" id="KW-0175">Coiled coil</keyword>
<proteinExistence type="predicted"/>
<feature type="region of interest" description="Disordered" evidence="2">
    <location>
        <begin position="257"/>
        <end position="283"/>
    </location>
</feature>
<evidence type="ECO:0000313" key="3">
    <source>
        <dbReference type="EMBL" id="MFC6786371.1"/>
    </source>
</evidence>
<name>A0ABD5TAT3_9EURY</name>
<protein>
    <submittedName>
        <fullName evidence="3">CopG family transcriptional regulator</fullName>
    </submittedName>
</protein>
<dbReference type="EMBL" id="JBHSWX010000012">
    <property type="protein sequence ID" value="MFC6786371.1"/>
    <property type="molecule type" value="Genomic_DNA"/>
</dbReference>
<evidence type="ECO:0000313" key="4">
    <source>
        <dbReference type="Proteomes" id="UP001596443"/>
    </source>
</evidence>
<gene>
    <name evidence="3" type="ORF">ACFQFD_10335</name>
</gene>
<sequence length="283" mass="30741">MDGEQVQELPDVLHEWIEARAEETGRSREEVLARAVTVARLIDDHDEALGDAAPLDGAAGTSTGELPERIADLTARVDDLDAELDEKIDDVRSRVIQVKREADAKAEADHDHPKLREATESVDDLEAELDDLGADVESIRTDLSELEESFDAGFANYEEVLEYLTDTADDHEEKLSRVAAVVSDVRTRVSTLEARETRRLAAADLKAEANRLGVASADCNGCGATVRLSLLSTPECPHCEATFEAVEPASGFFGSPSLTVGTRPALEGETVDEQPTEPIFEDE</sequence>
<dbReference type="RefSeq" id="WP_284063161.1">
    <property type="nucleotide sequence ID" value="NZ_CP126158.1"/>
</dbReference>
<evidence type="ECO:0000256" key="2">
    <source>
        <dbReference type="SAM" id="MobiDB-lite"/>
    </source>
</evidence>